<evidence type="ECO:0000256" key="7">
    <source>
        <dbReference type="ARBA" id="ARBA00022833"/>
    </source>
</evidence>
<dbReference type="GO" id="GO:0046872">
    <property type="term" value="F:metal ion binding"/>
    <property type="evidence" value="ECO:0007669"/>
    <property type="project" value="UniProtKB-KW"/>
</dbReference>
<name>A0A928DT44_9BACT</name>
<dbReference type="GO" id="GO:0005385">
    <property type="term" value="F:zinc ion transmembrane transporter activity"/>
    <property type="evidence" value="ECO:0007669"/>
    <property type="project" value="UniProtKB-UniRule"/>
</dbReference>
<dbReference type="EMBL" id="SUVG01000007">
    <property type="protein sequence ID" value="MBE6421699.1"/>
    <property type="molecule type" value="Genomic_DNA"/>
</dbReference>
<evidence type="ECO:0000313" key="15">
    <source>
        <dbReference type="EMBL" id="MBE6421699.1"/>
    </source>
</evidence>
<evidence type="ECO:0000256" key="12">
    <source>
        <dbReference type="ARBA" id="ARBA00023136"/>
    </source>
</evidence>
<protein>
    <recommendedName>
        <fullName evidence="13">Zinc transporter ZupT</fullName>
    </recommendedName>
</protein>
<dbReference type="PANTHER" id="PTHR11040">
    <property type="entry name" value="ZINC/IRON TRANSPORTER"/>
    <property type="match status" value="1"/>
</dbReference>
<keyword evidence="12 13" id="KW-0472">Membrane</keyword>
<comment type="function">
    <text evidence="13">Mediates zinc uptake. May also transport other divalent cations.</text>
</comment>
<keyword evidence="9 13" id="KW-1133">Transmembrane helix</keyword>
<feature type="transmembrane region" description="Helical" evidence="13">
    <location>
        <begin position="205"/>
        <end position="223"/>
    </location>
</feature>
<keyword evidence="11 13" id="KW-0406">Ion transport</keyword>
<evidence type="ECO:0000256" key="11">
    <source>
        <dbReference type="ARBA" id="ARBA00023065"/>
    </source>
</evidence>
<organism evidence="15 16">
    <name type="scientific">Candidatus Avelusimicrobium gallicola</name>
    <dbReference type="NCBI Taxonomy" id="2562704"/>
    <lineage>
        <taxon>Bacteria</taxon>
        <taxon>Pseudomonadati</taxon>
        <taxon>Elusimicrobiota</taxon>
        <taxon>Elusimicrobia</taxon>
        <taxon>Elusimicrobiales</taxon>
        <taxon>Elusimicrobiaceae</taxon>
        <taxon>Candidatus Avelusimicrobium</taxon>
    </lineage>
</organism>
<feature type="binding site" description="M2 metal binding site" evidence="13">
    <location>
        <position position="187"/>
    </location>
    <ligand>
        <name>Fe(2+)</name>
        <dbReference type="ChEBI" id="CHEBI:29033"/>
    </ligand>
</feature>
<proteinExistence type="inferred from homology"/>
<comment type="catalytic activity">
    <reaction evidence="13">
        <text>Zn(2+)(in) = Zn(2+)(out)</text>
        <dbReference type="Rhea" id="RHEA:29351"/>
        <dbReference type="ChEBI" id="CHEBI:29105"/>
    </reaction>
</comment>
<keyword evidence="8 13" id="KW-0864">Zinc transport</keyword>
<gene>
    <name evidence="13 15" type="primary">zupT</name>
    <name evidence="15" type="ORF">E7027_06220</name>
</gene>
<evidence type="ECO:0000256" key="8">
    <source>
        <dbReference type="ARBA" id="ARBA00022906"/>
    </source>
</evidence>
<keyword evidence="5 13" id="KW-0812">Transmembrane</keyword>
<dbReference type="Proteomes" id="UP000725649">
    <property type="component" value="Unassembled WGS sequence"/>
</dbReference>
<dbReference type="InterPro" id="IPR023498">
    <property type="entry name" value="Zn_transptr_ZupT"/>
</dbReference>
<evidence type="ECO:0000256" key="9">
    <source>
        <dbReference type="ARBA" id="ARBA00022989"/>
    </source>
</evidence>
<feature type="binding site" description="M2 metal binding site" evidence="13">
    <location>
        <position position="158"/>
    </location>
    <ligand>
        <name>Fe(2+)</name>
        <dbReference type="ChEBI" id="CHEBI:29033"/>
    </ligand>
</feature>
<feature type="binding site" description="M1 metal binding site" evidence="13">
    <location>
        <position position="129"/>
    </location>
    <ligand>
        <name>Zn(2+)</name>
        <dbReference type="ChEBI" id="CHEBI:29105"/>
    </ligand>
</feature>
<feature type="transmembrane region" description="Helical" evidence="13">
    <location>
        <begin position="140"/>
        <end position="157"/>
    </location>
</feature>
<comment type="caution">
    <text evidence="15">The sequence shown here is derived from an EMBL/GenBank/DDBJ whole genome shotgun (WGS) entry which is preliminary data.</text>
</comment>
<dbReference type="PANTHER" id="PTHR11040:SF205">
    <property type="entry name" value="ZINC TRANSPORTER ZUPT"/>
    <property type="match status" value="1"/>
</dbReference>
<dbReference type="NCBIfam" id="NF003243">
    <property type="entry name" value="PRK04201.1"/>
    <property type="match status" value="1"/>
</dbReference>
<evidence type="ECO:0000256" key="5">
    <source>
        <dbReference type="ARBA" id="ARBA00022692"/>
    </source>
</evidence>
<dbReference type="AlphaFoldDB" id="A0A928DT44"/>
<feature type="binding site" description="M2 metal binding site" evidence="13">
    <location>
        <position position="129"/>
    </location>
    <ligand>
        <name>Fe(2+)</name>
        <dbReference type="ChEBI" id="CHEBI:29033"/>
    </ligand>
</feature>
<feature type="binding site" description="M1 metal binding site" evidence="13">
    <location>
        <position position="158"/>
    </location>
    <ligand>
        <name>Zn(2+)</name>
        <dbReference type="ChEBI" id="CHEBI:29105"/>
    </ligand>
</feature>
<keyword evidence="3 13" id="KW-0813">Transport</keyword>
<feature type="binding site" description="M2 metal binding site" evidence="13">
    <location>
        <position position="155"/>
    </location>
    <ligand>
        <name>Fe(2+)</name>
        <dbReference type="ChEBI" id="CHEBI:29033"/>
    </ligand>
</feature>
<sequence>MTNTILSALLLSFFAGAATAVGGALAFFIKKKNLSALSMGLGFSAGVMIYVSFMEIFPQATQTLQGLYGEKPGAWWGVGIFFGGIVIAWLIDTLLPSHHVEEHTLDKSSKLKHLGLFTALALAIHNFPEGLATFMASMKDATLGVSIAVAVAIHNIPEGVAVSLPIYHATGSRKKAFFYSALSGLAEPLGALAGFLLLRSILHDAAFGVMFALIAGIMVYISLDELLPTAHEYGEGHKVIWGVVGGMFVMAVSLLIF</sequence>
<feature type="transmembrane region" description="Helical" evidence="13">
    <location>
        <begin position="111"/>
        <end position="128"/>
    </location>
</feature>
<evidence type="ECO:0000313" key="16">
    <source>
        <dbReference type="Proteomes" id="UP000725649"/>
    </source>
</evidence>
<keyword evidence="7 13" id="KW-0862">Zinc</keyword>
<dbReference type="InterPro" id="IPR003689">
    <property type="entry name" value="ZIP"/>
</dbReference>
<evidence type="ECO:0000256" key="6">
    <source>
        <dbReference type="ARBA" id="ARBA00022723"/>
    </source>
</evidence>
<feature type="transmembrane region" description="Helical" evidence="13">
    <location>
        <begin position="36"/>
        <end position="53"/>
    </location>
</feature>
<feature type="chain" id="PRO_5037227991" description="Zinc transporter ZupT" evidence="14">
    <location>
        <begin position="21"/>
        <end position="257"/>
    </location>
</feature>
<evidence type="ECO:0000256" key="13">
    <source>
        <dbReference type="HAMAP-Rule" id="MF_00548"/>
    </source>
</evidence>
<keyword evidence="4 13" id="KW-1003">Cell membrane</keyword>
<dbReference type="HAMAP" id="MF_00548">
    <property type="entry name" value="ZupT"/>
    <property type="match status" value="1"/>
</dbReference>
<dbReference type="GO" id="GO:0005886">
    <property type="term" value="C:plasma membrane"/>
    <property type="evidence" value="ECO:0007669"/>
    <property type="project" value="UniProtKB-SubCell"/>
</dbReference>
<comment type="similarity">
    <text evidence="2 13">Belongs to the ZIP transporter (TC 2.A.5) family. ZupT subfamily.</text>
</comment>
<feature type="binding site" description="M1 metal binding site" evidence="13">
    <location>
        <position position="154"/>
    </location>
    <ligand>
        <name>Zn(2+)</name>
        <dbReference type="ChEBI" id="CHEBI:29105"/>
    </ligand>
</feature>
<dbReference type="Pfam" id="PF02535">
    <property type="entry name" value="Zip"/>
    <property type="match status" value="1"/>
</dbReference>
<evidence type="ECO:0000256" key="3">
    <source>
        <dbReference type="ARBA" id="ARBA00022448"/>
    </source>
</evidence>
<evidence type="ECO:0000256" key="10">
    <source>
        <dbReference type="ARBA" id="ARBA00023004"/>
    </source>
</evidence>
<keyword evidence="10" id="KW-0408">Iron</keyword>
<comment type="subcellular location">
    <subcellularLocation>
        <location evidence="1 13">Cell membrane</location>
        <topology evidence="1 13">Multi-pass membrane protein</topology>
    </subcellularLocation>
</comment>
<evidence type="ECO:0000256" key="1">
    <source>
        <dbReference type="ARBA" id="ARBA00004651"/>
    </source>
</evidence>
<accession>A0A928DT44</accession>
<reference evidence="15" key="1">
    <citation type="submission" date="2019-04" db="EMBL/GenBank/DDBJ databases">
        <title>Evolution of Biomass-Degrading Anaerobic Consortia Revealed by Metagenomics.</title>
        <authorList>
            <person name="Peng X."/>
        </authorList>
    </citation>
    <scope>NUCLEOTIDE SEQUENCE</scope>
    <source>
        <strain evidence="15">SIG66</strain>
    </source>
</reference>
<feature type="transmembrane region" description="Helical" evidence="13">
    <location>
        <begin position="177"/>
        <end position="198"/>
    </location>
</feature>
<evidence type="ECO:0000256" key="2">
    <source>
        <dbReference type="ARBA" id="ARBA00009703"/>
    </source>
</evidence>
<feature type="signal peptide" evidence="14">
    <location>
        <begin position="1"/>
        <end position="20"/>
    </location>
</feature>
<feature type="transmembrane region" description="Helical" evidence="13">
    <location>
        <begin position="239"/>
        <end position="256"/>
    </location>
</feature>
<keyword evidence="14" id="KW-0732">Signal</keyword>
<evidence type="ECO:0000256" key="4">
    <source>
        <dbReference type="ARBA" id="ARBA00022475"/>
    </source>
</evidence>
<feature type="transmembrane region" description="Helical" evidence="13">
    <location>
        <begin position="74"/>
        <end position="91"/>
    </location>
</feature>
<evidence type="ECO:0000256" key="14">
    <source>
        <dbReference type="SAM" id="SignalP"/>
    </source>
</evidence>
<keyword evidence="6" id="KW-0479">Metal-binding</keyword>
<feature type="binding site" description="M2 metal binding site" evidence="13">
    <location>
        <position position="126"/>
    </location>
    <ligand>
        <name>Fe(2+)</name>
        <dbReference type="ChEBI" id="CHEBI:29033"/>
    </ligand>
</feature>